<accession>A0A7G9W3R2</accession>
<organism evidence="1 2">
    <name type="scientific">Alkalicella caledoniensis</name>
    <dbReference type="NCBI Taxonomy" id="2731377"/>
    <lineage>
        <taxon>Bacteria</taxon>
        <taxon>Bacillati</taxon>
        <taxon>Bacillota</taxon>
        <taxon>Clostridia</taxon>
        <taxon>Eubacteriales</taxon>
        <taxon>Proteinivoracaceae</taxon>
        <taxon>Alkalicella</taxon>
    </lineage>
</organism>
<name>A0A7G9W3R2_ALKCA</name>
<proteinExistence type="predicted"/>
<evidence type="ECO:0000313" key="1">
    <source>
        <dbReference type="EMBL" id="QNO13324.1"/>
    </source>
</evidence>
<dbReference type="KEGG" id="acae:HYG86_00295"/>
<sequence length="356" mass="40369">MTYHERFNNTLAIWTAFGGRGNLILPIPTLKWEKRYYHHFGYPQTGSATRIDVFDNGNAQIAVYRAQNPRMSYFNHQTKQWTIADVPWWNHGIPEILWAGDGVFLARIVGLANIIASFDGITWHNAGFCRGAQNHMETGAYDITRNVGVVSWWWYKSPVYYSFDSLTERTEWTLTGSDGNSVPIFKYMTAHKGNFVGVVGGDKSIAVASSATPWAWTTTIPEDPLDHRYMYIRSVNNKLFVHRFRYHGSPGNFSVNLCVLNDSATQLIETNLSHYGDLADNRAPNPQNIVWMKDWGKYALFTQNMLYASADGIYWEGVEQPGFALTPHGNMFGGAIYVPGDGFYVKGNGFVYYAPY</sequence>
<evidence type="ECO:0000313" key="2">
    <source>
        <dbReference type="Proteomes" id="UP000516160"/>
    </source>
</evidence>
<gene>
    <name evidence="1" type="ORF">HYG86_00295</name>
</gene>
<dbReference type="Proteomes" id="UP000516160">
    <property type="component" value="Chromosome"/>
</dbReference>
<protein>
    <submittedName>
        <fullName evidence="1">Uncharacterized protein</fullName>
    </submittedName>
</protein>
<dbReference type="RefSeq" id="WP_213166998.1">
    <property type="nucleotide sequence ID" value="NZ_CP058559.1"/>
</dbReference>
<keyword evidence="2" id="KW-1185">Reference proteome</keyword>
<dbReference type="EMBL" id="CP058559">
    <property type="protein sequence ID" value="QNO13324.1"/>
    <property type="molecule type" value="Genomic_DNA"/>
</dbReference>
<dbReference type="AlphaFoldDB" id="A0A7G9W3R2"/>
<reference evidence="1 2" key="1">
    <citation type="submission" date="2020-07" db="EMBL/GenBank/DDBJ databases">
        <title>Alkalicella. sp. LB2 genome.</title>
        <authorList>
            <person name="Postec A."/>
            <person name="Quemeneur M."/>
        </authorList>
    </citation>
    <scope>NUCLEOTIDE SEQUENCE [LARGE SCALE GENOMIC DNA]</scope>
    <source>
        <strain evidence="1 2">LB2</strain>
    </source>
</reference>